<name>A0A915A6K5_PARUN</name>
<evidence type="ECO:0000256" key="1">
    <source>
        <dbReference type="SAM" id="MobiDB-lite"/>
    </source>
</evidence>
<feature type="region of interest" description="Disordered" evidence="1">
    <location>
        <begin position="15"/>
        <end position="35"/>
    </location>
</feature>
<feature type="region of interest" description="Disordered" evidence="1">
    <location>
        <begin position="50"/>
        <end position="90"/>
    </location>
</feature>
<keyword evidence="2" id="KW-1185">Reference proteome</keyword>
<proteinExistence type="predicted"/>
<organism evidence="2 3">
    <name type="scientific">Parascaris univalens</name>
    <name type="common">Nematode worm</name>
    <dbReference type="NCBI Taxonomy" id="6257"/>
    <lineage>
        <taxon>Eukaryota</taxon>
        <taxon>Metazoa</taxon>
        <taxon>Ecdysozoa</taxon>
        <taxon>Nematoda</taxon>
        <taxon>Chromadorea</taxon>
        <taxon>Rhabditida</taxon>
        <taxon>Spirurina</taxon>
        <taxon>Ascaridomorpha</taxon>
        <taxon>Ascaridoidea</taxon>
        <taxon>Ascarididae</taxon>
        <taxon>Parascaris</taxon>
    </lineage>
</organism>
<accession>A0A915A6K5</accession>
<reference evidence="3" key="1">
    <citation type="submission" date="2022-11" db="UniProtKB">
        <authorList>
            <consortium name="WormBaseParasite"/>
        </authorList>
    </citation>
    <scope>IDENTIFICATION</scope>
</reference>
<dbReference type="WBParaSite" id="PgR001X_g098_t01">
    <property type="protein sequence ID" value="PgR001X_g098_t01"/>
    <property type="gene ID" value="PgR001X_g098"/>
</dbReference>
<dbReference type="Proteomes" id="UP000887569">
    <property type="component" value="Unplaced"/>
</dbReference>
<sequence length="401" mass="43685">MKKVRICEQASTVEGGYEHGGTKWPSKSSILETPERKRYRHSVSFADSGLGSSLFGSPPTEQVGANTSSPVLRTPTTKANYSNGSESTPSPLRSFIHISSYSASFSSPELRCSPSSSNLRLSNPNNATGFRFSGASVSGGEFRVHGRPLSDVQHFTMPSSSRPINRFLELPASTSASVSDENALEEGSADVTIPYSQPETPSKGFGVEMLERKIFEEDAFSTITTSTPLRDEEMCFPHLLIPAINVDVYRVPEQANGPLESSICEPLHVGSIPPTEFLFSPNSAPKASPLESSPIVRSPLKSFPAQSSMAVDEIAPSMNDVSKTPVEQQTVTSQRENSATVQAFRSPKRRFKPFSKGWMKIACGGTAAQVKMTRLAHEFLNSRRSDQFIPMNLLLNDRLSK</sequence>
<feature type="compositionally biased region" description="Polar residues" evidence="1">
    <location>
        <begin position="59"/>
        <end position="90"/>
    </location>
</feature>
<evidence type="ECO:0000313" key="3">
    <source>
        <dbReference type="WBParaSite" id="PgR001X_g098_t01"/>
    </source>
</evidence>
<dbReference type="AlphaFoldDB" id="A0A915A6K5"/>
<evidence type="ECO:0000313" key="2">
    <source>
        <dbReference type="Proteomes" id="UP000887569"/>
    </source>
</evidence>
<protein>
    <submittedName>
        <fullName evidence="3">Uncharacterized protein</fullName>
    </submittedName>
</protein>